<proteinExistence type="predicted"/>
<gene>
    <name evidence="2" type="ORF">OIDMADRAFT_149816</name>
</gene>
<dbReference type="Proteomes" id="UP000054321">
    <property type="component" value="Unassembled WGS sequence"/>
</dbReference>
<name>A0A0C3CTV5_OIDMZ</name>
<reference evidence="3" key="2">
    <citation type="submission" date="2015-01" db="EMBL/GenBank/DDBJ databases">
        <title>Evolutionary Origins and Diversification of the Mycorrhizal Mutualists.</title>
        <authorList>
            <consortium name="DOE Joint Genome Institute"/>
            <consortium name="Mycorrhizal Genomics Consortium"/>
            <person name="Kohler A."/>
            <person name="Kuo A."/>
            <person name="Nagy L.G."/>
            <person name="Floudas D."/>
            <person name="Copeland A."/>
            <person name="Barry K.W."/>
            <person name="Cichocki N."/>
            <person name="Veneault-Fourrey C."/>
            <person name="LaButti K."/>
            <person name="Lindquist E.A."/>
            <person name="Lipzen A."/>
            <person name="Lundell T."/>
            <person name="Morin E."/>
            <person name="Murat C."/>
            <person name="Riley R."/>
            <person name="Ohm R."/>
            <person name="Sun H."/>
            <person name="Tunlid A."/>
            <person name="Henrissat B."/>
            <person name="Grigoriev I.V."/>
            <person name="Hibbett D.S."/>
            <person name="Martin F."/>
        </authorList>
    </citation>
    <scope>NUCLEOTIDE SEQUENCE [LARGE SCALE GENOMIC DNA]</scope>
    <source>
        <strain evidence="3">Zn</strain>
    </source>
</reference>
<dbReference type="InParanoid" id="A0A0C3CTV5"/>
<keyword evidence="3" id="KW-1185">Reference proteome</keyword>
<feature type="region of interest" description="Disordered" evidence="1">
    <location>
        <begin position="865"/>
        <end position="887"/>
    </location>
</feature>
<feature type="compositionally biased region" description="Pro residues" evidence="1">
    <location>
        <begin position="1"/>
        <end position="11"/>
    </location>
</feature>
<dbReference type="OrthoDB" id="5351292at2759"/>
<evidence type="ECO:0000313" key="2">
    <source>
        <dbReference type="EMBL" id="KIM93097.1"/>
    </source>
</evidence>
<organism evidence="2 3">
    <name type="scientific">Oidiodendron maius (strain Zn)</name>
    <dbReference type="NCBI Taxonomy" id="913774"/>
    <lineage>
        <taxon>Eukaryota</taxon>
        <taxon>Fungi</taxon>
        <taxon>Dikarya</taxon>
        <taxon>Ascomycota</taxon>
        <taxon>Pezizomycotina</taxon>
        <taxon>Leotiomycetes</taxon>
        <taxon>Leotiomycetes incertae sedis</taxon>
        <taxon>Myxotrichaceae</taxon>
        <taxon>Oidiodendron</taxon>
    </lineage>
</organism>
<accession>A0A0C3CTV5</accession>
<dbReference type="EMBL" id="KN832899">
    <property type="protein sequence ID" value="KIM93097.1"/>
    <property type="molecule type" value="Genomic_DNA"/>
</dbReference>
<sequence length="1048" mass="120964">MSLNPIRPPLLPQSSSSMSQQPSFMDKWHQRLFTDLSVPSSQQHIIGDLRQDVRSFEEKTTQLLHTENIEFVLLWCKYCPVENLDHRAKLLSERPESELDAVLRDLPPKKPAISLHYNGEHNKLYKAKEIVRRLDEVFPTLSSWDLSWWEPGMAPDQVAQTLNERACVLLNIPFSEVTRWFCGLPSPIMEDRRRALLAIRYELCRRLTTNPTFKTELEQVNSLLEDGIPLVWWPVSTSLFSPDDERPDPSDAFAFLSFGIHDVFLAPNLSPTQRLDCLRYLDKRYRDIIETEDSSFWRQNLPPVDWRTEISDFDKQPLAGACLDASDTNATSSVYKVVEDCQQTPDPSTINTMDQASDVADWQGLLHWRVTEAEDFWKSACDKDKRLIDLYLPCLREDSAQNHSSDSLQHCQWQPPAADQTQKSEQARNVNSHVLDHFGAVPFTEVIKAAFRVKSWEIEKLEACLERIYHLQCEFDYIQDYFEVLSVQYRDAQTPEPPRPWNGEFSSDFTFWDDINFKVPWELAESMTKKHMELFESLCNEDFPRSDRLSSIDEISKFLSNDVRECVLADGSLVTKLADLERVFWQFRNDFAASAVHQGLASAGKDPRQTLIFNKMANTRNNYQLYRQHRHEIPRLTFLPPYTTGRCSQKERQKLFRFPEYAKWRQQGQYDDLAYQYRSDKSSAPERPWPESLPSWVQYVFQCFNFLYHHRAATSQHLDLEKGSHADISVTNFSRNSSEEGARRLSSTIGHQSATNVFRLGPYKGEEGEVKKSLAHKRTCLTGLLSAYSALHKPMQTRTISSSAQVSLKLRVDWQWVSRRLGLLIRPLPAVRSLQSVLPSCLRGPSSNESLYSNSETCLPNIRVVKEDPDLPPPSLRSSPQDDSMQGNINIGRAHQAERELYLGTSMTGDQVLESYTLLHLSNVTEYGKVLLEHLEDQFGSLQNLPGIVELPDETWEVVVHRQYVSEFHAKLSKLFPLCCVNLDYDPMEPSKAEIERFGNYEVAKWQKEAAFIDRAQLMMDAWPKAARYYNIRAEMIGEEEPQDTEGL</sequence>
<feature type="region of interest" description="Disordered" evidence="1">
    <location>
        <begin position="406"/>
        <end position="426"/>
    </location>
</feature>
<evidence type="ECO:0000256" key="1">
    <source>
        <dbReference type="SAM" id="MobiDB-lite"/>
    </source>
</evidence>
<feature type="compositionally biased region" description="Low complexity" evidence="1">
    <location>
        <begin position="12"/>
        <end position="21"/>
    </location>
</feature>
<dbReference type="AlphaFoldDB" id="A0A0C3CTV5"/>
<evidence type="ECO:0000313" key="3">
    <source>
        <dbReference type="Proteomes" id="UP000054321"/>
    </source>
</evidence>
<dbReference type="HOGENOM" id="CLU_291357_0_0_1"/>
<protein>
    <submittedName>
        <fullName evidence="2">Uncharacterized protein</fullName>
    </submittedName>
</protein>
<reference evidence="2 3" key="1">
    <citation type="submission" date="2014-04" db="EMBL/GenBank/DDBJ databases">
        <authorList>
            <consortium name="DOE Joint Genome Institute"/>
            <person name="Kuo A."/>
            <person name="Martino E."/>
            <person name="Perotto S."/>
            <person name="Kohler A."/>
            <person name="Nagy L.G."/>
            <person name="Floudas D."/>
            <person name="Copeland A."/>
            <person name="Barry K.W."/>
            <person name="Cichocki N."/>
            <person name="Veneault-Fourrey C."/>
            <person name="LaButti K."/>
            <person name="Lindquist E.A."/>
            <person name="Lipzen A."/>
            <person name="Lundell T."/>
            <person name="Morin E."/>
            <person name="Murat C."/>
            <person name="Sun H."/>
            <person name="Tunlid A."/>
            <person name="Henrissat B."/>
            <person name="Grigoriev I.V."/>
            <person name="Hibbett D.S."/>
            <person name="Martin F."/>
            <person name="Nordberg H.P."/>
            <person name="Cantor M.N."/>
            <person name="Hua S.X."/>
        </authorList>
    </citation>
    <scope>NUCLEOTIDE SEQUENCE [LARGE SCALE GENOMIC DNA]</scope>
    <source>
        <strain evidence="2 3">Zn</strain>
    </source>
</reference>
<feature type="region of interest" description="Disordered" evidence="1">
    <location>
        <begin position="1"/>
        <end position="21"/>
    </location>
</feature>